<protein>
    <recommendedName>
        <fullName evidence="5">HTH tetR-type domain-containing protein</fullName>
    </recommendedName>
</protein>
<sequence>MRITESQAQKNRQKVVARASKLFRESGFDGISVNDLMKAAGFTHGGFYNHFESKSALACEALDYAFRQMDGVREQMPSLEEFVTSYLSEEARKAPGATCPAAALAGEVARQPDSIKRVFAEGVERMILSIAGSLPETSTREEAVDLVCRMVGALVLARALPASSNLGRELLSTATERCRKTVMTSNGLRRGGRSSRRQS</sequence>
<evidence type="ECO:0000256" key="3">
    <source>
        <dbReference type="ARBA" id="ARBA00023163"/>
    </source>
</evidence>
<dbReference type="PANTHER" id="PTHR47506">
    <property type="entry name" value="TRANSCRIPTIONAL REGULATORY PROTEIN"/>
    <property type="match status" value="1"/>
</dbReference>
<evidence type="ECO:0000256" key="2">
    <source>
        <dbReference type="ARBA" id="ARBA00023125"/>
    </source>
</evidence>
<evidence type="ECO:0000259" key="5">
    <source>
        <dbReference type="PROSITE" id="PS50977"/>
    </source>
</evidence>
<feature type="domain" description="HTH tetR-type" evidence="5">
    <location>
        <begin position="9"/>
        <end position="69"/>
    </location>
</feature>
<dbReference type="InterPro" id="IPR001647">
    <property type="entry name" value="HTH_TetR"/>
</dbReference>
<proteinExistence type="predicted"/>
<keyword evidence="2 4" id="KW-0238">DNA-binding</keyword>
<dbReference type="SUPFAM" id="SSF46689">
    <property type="entry name" value="Homeodomain-like"/>
    <property type="match status" value="1"/>
</dbReference>
<dbReference type="AlphaFoldDB" id="A0A0R3KUC5"/>
<dbReference type="PANTHER" id="PTHR47506:SF7">
    <property type="entry name" value="TRANSCRIPTIONAL REGULATORY PROTEIN"/>
    <property type="match status" value="1"/>
</dbReference>
<dbReference type="PRINTS" id="PR00455">
    <property type="entry name" value="HTHTETR"/>
</dbReference>
<keyword evidence="3" id="KW-0804">Transcription</keyword>
<keyword evidence="7" id="KW-1185">Reference proteome</keyword>
<evidence type="ECO:0000313" key="6">
    <source>
        <dbReference type="EMBL" id="KRR04548.1"/>
    </source>
</evidence>
<dbReference type="Proteomes" id="UP000051913">
    <property type="component" value="Unassembled WGS sequence"/>
</dbReference>
<dbReference type="Pfam" id="PF00440">
    <property type="entry name" value="TetR_N"/>
    <property type="match status" value="1"/>
</dbReference>
<dbReference type="GO" id="GO:0003677">
    <property type="term" value="F:DNA binding"/>
    <property type="evidence" value="ECO:0007669"/>
    <property type="project" value="UniProtKB-UniRule"/>
</dbReference>
<evidence type="ECO:0000256" key="1">
    <source>
        <dbReference type="ARBA" id="ARBA00023015"/>
    </source>
</evidence>
<dbReference type="PROSITE" id="PS50977">
    <property type="entry name" value="HTH_TETR_2"/>
    <property type="match status" value="1"/>
</dbReference>
<reference evidence="6 7" key="1">
    <citation type="submission" date="2014-03" db="EMBL/GenBank/DDBJ databases">
        <title>Bradyrhizobium valentinum sp. nov., isolated from effective nodules of Lupinus mariae-josephae, a lupine endemic of basic-lime soils in Eastern Spain.</title>
        <authorList>
            <person name="Duran D."/>
            <person name="Rey L."/>
            <person name="Navarro A."/>
            <person name="Busquets A."/>
            <person name="Imperial J."/>
            <person name="Ruiz-Argueso T."/>
        </authorList>
    </citation>
    <scope>NUCLEOTIDE SEQUENCE [LARGE SCALE GENOMIC DNA]</scope>
    <source>
        <strain evidence="6 7">LmjM3</strain>
    </source>
</reference>
<accession>A0A0R3KUC5</accession>
<dbReference type="Gene3D" id="1.10.10.60">
    <property type="entry name" value="Homeodomain-like"/>
    <property type="match status" value="1"/>
</dbReference>
<organism evidence="6 7">
    <name type="scientific">Bradyrhizobium valentinum</name>
    <dbReference type="NCBI Taxonomy" id="1518501"/>
    <lineage>
        <taxon>Bacteria</taxon>
        <taxon>Pseudomonadati</taxon>
        <taxon>Pseudomonadota</taxon>
        <taxon>Alphaproteobacteria</taxon>
        <taxon>Hyphomicrobiales</taxon>
        <taxon>Nitrobacteraceae</taxon>
        <taxon>Bradyrhizobium</taxon>
    </lineage>
</organism>
<dbReference type="Gene3D" id="1.10.357.10">
    <property type="entry name" value="Tetracycline Repressor, domain 2"/>
    <property type="match status" value="1"/>
</dbReference>
<name>A0A0R3KUC5_9BRAD</name>
<dbReference type="InterPro" id="IPR036271">
    <property type="entry name" value="Tet_transcr_reg_TetR-rel_C_sf"/>
</dbReference>
<comment type="caution">
    <text evidence="6">The sequence shown here is derived from an EMBL/GenBank/DDBJ whole genome shotgun (WGS) entry which is preliminary data.</text>
</comment>
<dbReference type="InterPro" id="IPR009057">
    <property type="entry name" value="Homeodomain-like_sf"/>
</dbReference>
<gene>
    <name evidence="6" type="ORF">CP49_10930</name>
</gene>
<feature type="DNA-binding region" description="H-T-H motif" evidence="4">
    <location>
        <begin position="32"/>
        <end position="51"/>
    </location>
</feature>
<evidence type="ECO:0000313" key="7">
    <source>
        <dbReference type="Proteomes" id="UP000051913"/>
    </source>
</evidence>
<keyword evidence="1" id="KW-0805">Transcription regulation</keyword>
<dbReference type="STRING" id="1518501.CQ10_04575"/>
<evidence type="ECO:0000256" key="4">
    <source>
        <dbReference type="PROSITE-ProRule" id="PRU00335"/>
    </source>
</evidence>
<dbReference type="SUPFAM" id="SSF48498">
    <property type="entry name" value="Tetracyclin repressor-like, C-terminal domain"/>
    <property type="match status" value="1"/>
</dbReference>
<dbReference type="EMBL" id="LLXX01000124">
    <property type="protein sequence ID" value="KRR04548.1"/>
    <property type="molecule type" value="Genomic_DNA"/>
</dbReference>